<reference evidence="1 2" key="1">
    <citation type="submission" date="2014-11" db="EMBL/GenBank/DDBJ databases">
        <authorList>
            <person name="Wibberg Daniel"/>
        </authorList>
    </citation>
    <scope>NUCLEOTIDE SEQUENCE [LARGE SCALE GENOMIC DNA]</scope>
    <source>
        <strain evidence="1">Rhizoctonia solani AG1-IB 7/3/14</strain>
    </source>
</reference>
<evidence type="ECO:0000313" key="1">
    <source>
        <dbReference type="EMBL" id="CEL62403.1"/>
    </source>
</evidence>
<proteinExistence type="predicted"/>
<name>A0A0B7G1N0_THACB</name>
<dbReference type="Proteomes" id="UP000059188">
    <property type="component" value="Unassembled WGS sequence"/>
</dbReference>
<keyword evidence="2" id="KW-1185">Reference proteome</keyword>
<organism evidence="1 2">
    <name type="scientific">Thanatephorus cucumeris (strain AG1-IB / isolate 7/3/14)</name>
    <name type="common">Lettuce bottom rot fungus</name>
    <name type="synonym">Rhizoctonia solani</name>
    <dbReference type="NCBI Taxonomy" id="1108050"/>
    <lineage>
        <taxon>Eukaryota</taxon>
        <taxon>Fungi</taxon>
        <taxon>Dikarya</taxon>
        <taxon>Basidiomycota</taxon>
        <taxon>Agaricomycotina</taxon>
        <taxon>Agaricomycetes</taxon>
        <taxon>Cantharellales</taxon>
        <taxon>Ceratobasidiaceae</taxon>
        <taxon>Rhizoctonia</taxon>
        <taxon>Rhizoctonia solani AG-1</taxon>
    </lineage>
</organism>
<sequence>MDTPNLPRRKDGDLWMKETAFCTPPGIYWAGKINFLNVPRRIRRGLEGVENAIRFKAIVWCRVRYHSWQEIE</sequence>
<dbReference type="AlphaFoldDB" id="A0A0B7G1N0"/>
<gene>
    <name evidence="1" type="ORF">RSOLAG1IB_10444</name>
</gene>
<dbReference type="EMBL" id="LN679168">
    <property type="protein sequence ID" value="CEL62403.1"/>
    <property type="molecule type" value="Genomic_DNA"/>
</dbReference>
<protein>
    <submittedName>
        <fullName evidence="1">Uncharacterized protein</fullName>
    </submittedName>
</protein>
<accession>A0A0B7G1N0</accession>
<evidence type="ECO:0000313" key="2">
    <source>
        <dbReference type="Proteomes" id="UP000059188"/>
    </source>
</evidence>